<feature type="repeat" description="ANK" evidence="3">
    <location>
        <begin position="82"/>
        <end position="114"/>
    </location>
</feature>
<evidence type="ECO:0000313" key="5">
    <source>
        <dbReference type="Proteomes" id="UP001235064"/>
    </source>
</evidence>
<evidence type="ECO:0000313" key="4">
    <source>
        <dbReference type="EMBL" id="MDL9977944.1"/>
    </source>
</evidence>
<keyword evidence="1" id="KW-0677">Repeat</keyword>
<dbReference type="Pfam" id="PF12796">
    <property type="entry name" value="Ank_2"/>
    <property type="match status" value="1"/>
</dbReference>
<name>A0ABT7MU23_9MICO</name>
<dbReference type="Proteomes" id="UP001235064">
    <property type="component" value="Unassembled WGS sequence"/>
</dbReference>
<comment type="caution">
    <text evidence="4">The sequence shown here is derived from an EMBL/GenBank/DDBJ whole genome shotgun (WGS) entry which is preliminary data.</text>
</comment>
<evidence type="ECO:0000256" key="2">
    <source>
        <dbReference type="ARBA" id="ARBA00023043"/>
    </source>
</evidence>
<dbReference type="SMART" id="SM00248">
    <property type="entry name" value="ANK"/>
    <property type="match status" value="5"/>
</dbReference>
<dbReference type="InterPro" id="IPR050745">
    <property type="entry name" value="Multifunctional_regulatory"/>
</dbReference>
<dbReference type="PROSITE" id="PS50088">
    <property type="entry name" value="ANK_REPEAT"/>
    <property type="match status" value="1"/>
</dbReference>
<dbReference type="RefSeq" id="WP_286285874.1">
    <property type="nucleotide sequence ID" value="NZ_JASXSZ010000001.1"/>
</dbReference>
<dbReference type="SUPFAM" id="SSF48403">
    <property type="entry name" value="Ankyrin repeat"/>
    <property type="match status" value="1"/>
</dbReference>
<organism evidence="4 5">
    <name type="scientific">Microbacterium candidum</name>
    <dbReference type="NCBI Taxonomy" id="3041922"/>
    <lineage>
        <taxon>Bacteria</taxon>
        <taxon>Bacillati</taxon>
        <taxon>Actinomycetota</taxon>
        <taxon>Actinomycetes</taxon>
        <taxon>Micrococcales</taxon>
        <taxon>Microbacteriaceae</taxon>
        <taxon>Microbacterium</taxon>
    </lineage>
</organism>
<keyword evidence="2 3" id="KW-0040">ANK repeat</keyword>
<dbReference type="PANTHER" id="PTHR24189">
    <property type="entry name" value="MYOTROPHIN"/>
    <property type="match status" value="1"/>
</dbReference>
<evidence type="ECO:0000256" key="3">
    <source>
        <dbReference type="PROSITE-ProRule" id="PRU00023"/>
    </source>
</evidence>
<evidence type="ECO:0000256" key="1">
    <source>
        <dbReference type="ARBA" id="ARBA00022737"/>
    </source>
</evidence>
<dbReference type="InterPro" id="IPR036770">
    <property type="entry name" value="Ankyrin_rpt-contain_sf"/>
</dbReference>
<proteinExistence type="predicted"/>
<dbReference type="Gene3D" id="1.25.40.20">
    <property type="entry name" value="Ankyrin repeat-containing domain"/>
    <property type="match status" value="1"/>
</dbReference>
<dbReference type="EMBL" id="JASXSZ010000001">
    <property type="protein sequence ID" value="MDL9977944.1"/>
    <property type="molecule type" value="Genomic_DNA"/>
</dbReference>
<reference evidence="4 5" key="1">
    <citation type="submission" date="2023-06" db="EMBL/GenBank/DDBJ databases">
        <title>Microbacterium sp. nov., isolated from a waste landfill.</title>
        <authorList>
            <person name="Wen W."/>
        </authorList>
    </citation>
    <scope>NUCLEOTIDE SEQUENCE [LARGE SCALE GENOMIC DNA]</scope>
    <source>
        <strain evidence="4 5">ASV49</strain>
    </source>
</reference>
<dbReference type="PANTHER" id="PTHR24189:SF50">
    <property type="entry name" value="ANKYRIN REPEAT AND SOCS BOX PROTEIN 2"/>
    <property type="match status" value="1"/>
</dbReference>
<protein>
    <submittedName>
        <fullName evidence="4">Ankyrin repeat domain-containing protein</fullName>
    </submittedName>
</protein>
<dbReference type="InterPro" id="IPR002110">
    <property type="entry name" value="Ankyrin_rpt"/>
</dbReference>
<gene>
    <name evidence="4" type="ORF">QSV35_01235</name>
</gene>
<accession>A0ABT7MU23</accession>
<keyword evidence="5" id="KW-1185">Reference proteome</keyword>
<dbReference type="PROSITE" id="PS50297">
    <property type="entry name" value="ANK_REP_REGION"/>
    <property type="match status" value="1"/>
</dbReference>
<sequence>MASDDEHLHAYTAIRGGDVERLRVLLAAHPDLPSWMLGPPGRERRPLHLVTDWPGYFPNGPAVAELLIAAGADVDWRGPDGTGETPLHWTASSDDADVARVLIDAGADIEAPAGSIGTPLDNAVGYGCWNVAGLLVERGAVVDKPWQAAALGLLDRLRELLDADPPQELIDQALWHACAGGQRRAAELLVDRGADLAVSPEYAHGTVVDAASMHGTQRSNVIEWLEGLGIRRSDA</sequence>